<dbReference type="SUPFAM" id="SSF56112">
    <property type="entry name" value="Protein kinase-like (PK-like)"/>
    <property type="match status" value="1"/>
</dbReference>
<dbReference type="GeneID" id="106742713"/>
<name>A0A6P3WZ79_DINQU</name>
<accession>A0A6P3WZ79</accession>
<reference evidence="4" key="1">
    <citation type="submission" date="2025-08" db="UniProtKB">
        <authorList>
            <consortium name="RefSeq"/>
        </authorList>
    </citation>
    <scope>IDENTIFICATION</scope>
</reference>
<dbReference type="InterPro" id="IPR015897">
    <property type="entry name" value="CHK_kinase-like"/>
</dbReference>
<dbReference type="Pfam" id="PF02958">
    <property type="entry name" value="EcKL"/>
    <property type="match status" value="1"/>
</dbReference>
<evidence type="ECO:0000313" key="3">
    <source>
        <dbReference type="Proteomes" id="UP000515204"/>
    </source>
</evidence>
<dbReference type="KEGG" id="dqu:106742713"/>
<protein>
    <submittedName>
        <fullName evidence="4">Uncharacterized protein LOC106742713</fullName>
    </submittedName>
</protein>
<dbReference type="Proteomes" id="UP000515204">
    <property type="component" value="Unplaced"/>
</dbReference>
<organism evidence="3 4">
    <name type="scientific">Dinoponera quadriceps</name>
    <name type="common">South American ant</name>
    <dbReference type="NCBI Taxonomy" id="609295"/>
    <lineage>
        <taxon>Eukaryota</taxon>
        <taxon>Metazoa</taxon>
        <taxon>Ecdysozoa</taxon>
        <taxon>Arthropoda</taxon>
        <taxon>Hexapoda</taxon>
        <taxon>Insecta</taxon>
        <taxon>Pterygota</taxon>
        <taxon>Neoptera</taxon>
        <taxon>Endopterygota</taxon>
        <taxon>Hymenoptera</taxon>
        <taxon>Apocrita</taxon>
        <taxon>Aculeata</taxon>
        <taxon>Formicoidea</taxon>
        <taxon>Formicidae</taxon>
        <taxon>Ponerinae</taxon>
        <taxon>Ponerini</taxon>
        <taxon>Dinoponera</taxon>
    </lineage>
</organism>
<dbReference type="PANTHER" id="PTHR11012">
    <property type="entry name" value="PROTEIN KINASE-LIKE DOMAIN-CONTAINING"/>
    <property type="match status" value="1"/>
</dbReference>
<dbReference type="InterPro" id="IPR004119">
    <property type="entry name" value="EcKL"/>
</dbReference>
<feature type="compositionally biased region" description="Basic and acidic residues" evidence="1">
    <location>
        <begin position="1"/>
        <end position="11"/>
    </location>
</feature>
<sequence>MAAINADDRTTTRRPVSPNAPRDLQETCFLTDHDVREILERKFRDGEFRVIDWRLEPLDLTMGFLGRYYHLRVTVRRVGHDRTEDLRFFAKSPPAADNPVMMYVRRNDAFNKEIAVYIDLIRRMDPVGRLQWTVECYLGKRDVIIVLEDASSNGYVTMDKYVPFDEEHFVWLLRSLARLHSRSVILDERLRRETGRTVIDVYGRLLAEPFFARRDDRVKATLTSCVLGMYAVIELMRELDEHGKTIVRRQIDRWIRRLPRLLEPSRKRRNVVCHRDTWANNLMFRYDAAGKPCGCYLIDFQFFCYCPPAIDFVFCLYMTTDRATRDRNFDAFARIYHDSFAGNLAEEGLDAEECLPWAEFRESCEETRNIGLIYACTNLQIILLSDEAINDYFHDTADKLTDVLIGSGRADMVRRQCLNVPVYRARLTEIVLEIKDRLPEHPPNL</sequence>
<proteinExistence type="predicted"/>
<keyword evidence="3" id="KW-1185">Reference proteome</keyword>
<feature type="region of interest" description="Disordered" evidence="1">
    <location>
        <begin position="1"/>
        <end position="23"/>
    </location>
</feature>
<dbReference type="PANTHER" id="PTHR11012:SF59">
    <property type="entry name" value="CHK KINASE-LIKE DOMAIN-CONTAINING PROTEIN-RELATED"/>
    <property type="match status" value="1"/>
</dbReference>
<dbReference type="InterPro" id="IPR011009">
    <property type="entry name" value="Kinase-like_dom_sf"/>
</dbReference>
<dbReference type="AlphaFoldDB" id="A0A6P3WZ79"/>
<evidence type="ECO:0000259" key="2">
    <source>
        <dbReference type="SMART" id="SM00587"/>
    </source>
</evidence>
<dbReference type="RefSeq" id="XP_014471398.1">
    <property type="nucleotide sequence ID" value="XM_014615912.1"/>
</dbReference>
<evidence type="ECO:0000313" key="4">
    <source>
        <dbReference type="RefSeq" id="XP_014471398.1"/>
    </source>
</evidence>
<gene>
    <name evidence="4" type="primary">LOC106742713</name>
</gene>
<feature type="domain" description="CHK kinase-like" evidence="2">
    <location>
        <begin position="145"/>
        <end position="346"/>
    </location>
</feature>
<dbReference type="OrthoDB" id="190089at2759"/>
<evidence type="ECO:0000256" key="1">
    <source>
        <dbReference type="SAM" id="MobiDB-lite"/>
    </source>
</evidence>
<dbReference type="Gene3D" id="3.90.1200.10">
    <property type="match status" value="1"/>
</dbReference>
<dbReference type="SMART" id="SM00587">
    <property type="entry name" value="CHK"/>
    <property type="match status" value="1"/>
</dbReference>